<dbReference type="InterPro" id="IPR029460">
    <property type="entry name" value="DNAPol_HHH"/>
</dbReference>
<dbReference type="GO" id="GO:0008408">
    <property type="term" value="F:3'-5' exonuclease activity"/>
    <property type="evidence" value="ECO:0007669"/>
    <property type="project" value="InterPro"/>
</dbReference>
<evidence type="ECO:0000256" key="6">
    <source>
        <dbReference type="ARBA" id="ARBA00022705"/>
    </source>
</evidence>
<dbReference type="CDD" id="cd12113">
    <property type="entry name" value="PHP_PolIIIA_DnaE3"/>
    <property type="match status" value="1"/>
</dbReference>
<accession>A0A2H3PBD8</accession>
<dbReference type="EMBL" id="PDEP01000001">
    <property type="protein sequence ID" value="PEN09578.1"/>
    <property type="molecule type" value="Genomic_DNA"/>
</dbReference>
<dbReference type="OrthoDB" id="9803237at2"/>
<dbReference type="InterPro" id="IPR003141">
    <property type="entry name" value="Pol/His_phosphatase_N"/>
</dbReference>
<protein>
    <recommendedName>
        <fullName evidence="3">DNA polymerase III subunit alpha</fullName>
        <ecNumber evidence="2">2.7.7.7</ecNumber>
    </recommendedName>
</protein>
<evidence type="ECO:0000256" key="4">
    <source>
        <dbReference type="ARBA" id="ARBA00022679"/>
    </source>
</evidence>
<evidence type="ECO:0000256" key="5">
    <source>
        <dbReference type="ARBA" id="ARBA00022695"/>
    </source>
</evidence>
<dbReference type="Pfam" id="PF01336">
    <property type="entry name" value="tRNA_anti-codon"/>
    <property type="match status" value="1"/>
</dbReference>
<evidence type="ECO:0000256" key="7">
    <source>
        <dbReference type="ARBA" id="ARBA00022932"/>
    </source>
</evidence>
<sequence length="1162" mass="130220">MDDFCHLHCHTQYSLLDGAAGIDTMIDRARQKQIPAVAITDHGNLYGVPEFYTTARDKGVQPIIGCEFYLTPSGIHDKKDKTRYHQVLLAKNEVGYHNLIKLSSKSYTDGFYYKPRIDHGLLREHHEGLIATTCCLQGEVPQAILNKGEERARELFEMYLDIFGDDYYIEFQDHNIDDQHTCNEVLVRWAREYDVAVVGTNDVHYVDQEDAEAQDVMLCLQTGKQYNDPNRMRFENDQFYMKGAHEMVDALSDLPDPIQQNALTNTAEVAAKCDFELPMGDLLMPHYPIPDAFDDDMDAYLRHVAFERAKQRYPEPLSQRVVDRLNHELGIIKEMGYAGYFLIVQDFTDAARDLGVRVGPGRGSAAGSCVSYCLGITNVDPLKYDLLFERFLNPERVSMPDIDIDFDDRGRSKVIDYVVDKYGRENVCQIITFGTMGAKTVIRDVARVLDIPLSEADRIAKMVPDGVGVDLDDAYEDVPEFRQLKQSDNPKIRKMMQYADVLEGSARHTGVHAAGVIIAPGEVSDYVPVSVSKSKGEKVITTQYDGDWVEEFGLLKMDFLGLKTLTVINDTLDLIQKKHGVEIDIDEIPLDDEDTYELFQRGETVSIFQFESTGMREWLRKLKPTELNDLIAMNSLYRPGPMENIPSYIARKHGNEEVEYPHPMLEEILEPTYGIPVYQEQVMQMAQEMGGFSLGKADILRRGMGKKKKKVVDKMKNEFVQGARAQDVSDATIEEVWELMAKFAGYGFNRSHAAAYSIVAYQTAYLKAHYPAEFMAAAMTNDIGNNDKLSVVLEEARTLGIEILPPSINRSDVQFTVDQGAILFGMGAVKGAGTGAVEAIIETREEHGPFNTIWDLTKHLDLRTAGKRTLEALVKAGALDELEGHRAQLLEAVDIAVKYGQKVQADRAAGQNSLFGDGGIGGDEMEPSLPDTEPWAKGKKLKAEHEVIGVYVSGHPLDEYKAEAEAFASAHFGETEALERAIAHTQSGDGRNRGPVRTFCGIITEVNRRTTKNGKPIAFAKVEDFTGQGELVCFASVLDRIQPYLNVDDVVLVKGNAEVRGTSVSVIVQEVFPMWKVRERLVNEVVLEVDADLLDRSTLNRLRDLCTEHRGNCTLYFDVNAPELRGPERLRSRKFVVEPTSGFMRGVKQLFGNDAVTLKGNQ</sequence>
<reference evidence="10 11" key="1">
    <citation type="submission" date="2017-10" db="EMBL/GenBank/DDBJ databases">
        <title>Draft genome of Longimonas halophila.</title>
        <authorList>
            <person name="Goh K.M."/>
            <person name="Shamsir M.S."/>
            <person name="Lim S.W."/>
        </authorList>
    </citation>
    <scope>NUCLEOTIDE SEQUENCE [LARGE SCALE GENOMIC DNA]</scope>
    <source>
        <strain evidence="10 11">KCTC 42399</strain>
    </source>
</reference>
<keyword evidence="5" id="KW-0548">Nucleotidyltransferase</keyword>
<name>A0A2H3PBD8_9BACT</name>
<dbReference type="Gene3D" id="3.20.20.140">
    <property type="entry name" value="Metal-dependent hydrolases"/>
    <property type="match status" value="1"/>
</dbReference>
<comment type="caution">
    <text evidence="10">The sequence shown here is derived from an EMBL/GenBank/DDBJ whole genome shotgun (WGS) entry which is preliminary data.</text>
</comment>
<dbReference type="Gene3D" id="1.10.150.870">
    <property type="match status" value="1"/>
</dbReference>
<dbReference type="Proteomes" id="UP000221024">
    <property type="component" value="Unassembled WGS sequence"/>
</dbReference>
<comment type="catalytic activity">
    <reaction evidence="8">
        <text>DNA(n) + a 2'-deoxyribonucleoside 5'-triphosphate = DNA(n+1) + diphosphate</text>
        <dbReference type="Rhea" id="RHEA:22508"/>
        <dbReference type="Rhea" id="RHEA-COMP:17339"/>
        <dbReference type="Rhea" id="RHEA-COMP:17340"/>
        <dbReference type="ChEBI" id="CHEBI:33019"/>
        <dbReference type="ChEBI" id="CHEBI:61560"/>
        <dbReference type="ChEBI" id="CHEBI:173112"/>
        <dbReference type="EC" id="2.7.7.7"/>
    </reaction>
</comment>
<keyword evidence="4" id="KW-0808">Transferase</keyword>
<proteinExistence type="predicted"/>
<evidence type="ECO:0000256" key="3">
    <source>
        <dbReference type="ARBA" id="ARBA00019114"/>
    </source>
</evidence>
<dbReference type="RefSeq" id="WP_098060976.1">
    <property type="nucleotide sequence ID" value="NZ_PDEP01000001.1"/>
</dbReference>
<keyword evidence="6" id="KW-0235">DNA replication</keyword>
<dbReference type="NCBIfam" id="NF004226">
    <property type="entry name" value="PRK05673.1"/>
    <property type="match status" value="1"/>
</dbReference>
<dbReference type="GO" id="GO:0003887">
    <property type="term" value="F:DNA-directed DNA polymerase activity"/>
    <property type="evidence" value="ECO:0007669"/>
    <property type="project" value="UniProtKB-KW"/>
</dbReference>
<evidence type="ECO:0000256" key="1">
    <source>
        <dbReference type="ARBA" id="ARBA00004496"/>
    </source>
</evidence>
<dbReference type="InterPro" id="IPR004365">
    <property type="entry name" value="NA-bd_OB_tRNA"/>
</dbReference>
<dbReference type="GO" id="GO:0006260">
    <property type="term" value="P:DNA replication"/>
    <property type="evidence" value="ECO:0007669"/>
    <property type="project" value="UniProtKB-KW"/>
</dbReference>
<keyword evidence="11" id="KW-1185">Reference proteome</keyword>
<dbReference type="Pfam" id="PF02811">
    <property type="entry name" value="PHP"/>
    <property type="match status" value="1"/>
</dbReference>
<dbReference type="InterPro" id="IPR004805">
    <property type="entry name" value="DnaE2/DnaE/PolC"/>
</dbReference>
<dbReference type="AlphaFoldDB" id="A0A2H3PBD8"/>
<dbReference type="Pfam" id="PF14579">
    <property type="entry name" value="HHH_6"/>
    <property type="match status" value="1"/>
</dbReference>
<organism evidence="10 11">
    <name type="scientific">Longimonas halophila</name>
    <dbReference type="NCBI Taxonomy" id="1469170"/>
    <lineage>
        <taxon>Bacteria</taxon>
        <taxon>Pseudomonadati</taxon>
        <taxon>Rhodothermota</taxon>
        <taxon>Rhodothermia</taxon>
        <taxon>Rhodothermales</taxon>
        <taxon>Salisaetaceae</taxon>
        <taxon>Longimonas</taxon>
    </lineage>
</organism>
<evidence type="ECO:0000313" key="10">
    <source>
        <dbReference type="EMBL" id="PEN09578.1"/>
    </source>
</evidence>
<gene>
    <name evidence="10" type="ORF">CRI93_02270</name>
</gene>
<dbReference type="PANTHER" id="PTHR32294:SF0">
    <property type="entry name" value="DNA POLYMERASE III SUBUNIT ALPHA"/>
    <property type="match status" value="1"/>
</dbReference>
<dbReference type="SUPFAM" id="SSF89550">
    <property type="entry name" value="PHP domain-like"/>
    <property type="match status" value="1"/>
</dbReference>
<dbReference type="InterPro" id="IPR004013">
    <property type="entry name" value="PHP_dom"/>
</dbReference>
<dbReference type="EC" id="2.7.7.7" evidence="2"/>
<comment type="subcellular location">
    <subcellularLocation>
        <location evidence="1">Cytoplasm</location>
    </subcellularLocation>
</comment>
<evidence type="ECO:0000256" key="2">
    <source>
        <dbReference type="ARBA" id="ARBA00012417"/>
    </source>
</evidence>
<dbReference type="InterPro" id="IPR016195">
    <property type="entry name" value="Pol/histidinol_Pase-like"/>
</dbReference>
<dbReference type="GO" id="GO:0005737">
    <property type="term" value="C:cytoplasm"/>
    <property type="evidence" value="ECO:0007669"/>
    <property type="project" value="UniProtKB-SubCell"/>
</dbReference>
<dbReference type="Gene3D" id="1.10.10.1600">
    <property type="entry name" value="Bacterial DNA polymerase III alpha subunit, thumb domain"/>
    <property type="match status" value="1"/>
</dbReference>
<feature type="domain" description="Polymerase/histidinol phosphatase N-terminal" evidence="9">
    <location>
        <begin position="5"/>
        <end position="72"/>
    </location>
</feature>
<evidence type="ECO:0000313" key="11">
    <source>
        <dbReference type="Proteomes" id="UP000221024"/>
    </source>
</evidence>
<dbReference type="NCBIfam" id="TIGR00594">
    <property type="entry name" value="polc"/>
    <property type="match status" value="1"/>
</dbReference>
<dbReference type="InterPro" id="IPR041931">
    <property type="entry name" value="DNA_pol3_alpha_thumb_dom"/>
</dbReference>
<dbReference type="InterPro" id="IPR011708">
    <property type="entry name" value="DNA_pol3_alpha_NTPase_dom"/>
</dbReference>
<dbReference type="GO" id="GO:0003676">
    <property type="term" value="F:nucleic acid binding"/>
    <property type="evidence" value="ECO:0007669"/>
    <property type="project" value="InterPro"/>
</dbReference>
<keyword evidence="7" id="KW-0239">DNA-directed DNA polymerase</keyword>
<evidence type="ECO:0000259" key="9">
    <source>
        <dbReference type="SMART" id="SM00481"/>
    </source>
</evidence>
<dbReference type="Pfam" id="PF17657">
    <property type="entry name" value="DNA_pol3_finger"/>
    <property type="match status" value="1"/>
</dbReference>
<dbReference type="PANTHER" id="PTHR32294">
    <property type="entry name" value="DNA POLYMERASE III SUBUNIT ALPHA"/>
    <property type="match status" value="1"/>
</dbReference>
<evidence type="ECO:0000256" key="8">
    <source>
        <dbReference type="ARBA" id="ARBA00049244"/>
    </source>
</evidence>
<dbReference type="Pfam" id="PF07733">
    <property type="entry name" value="DNA_pol3_alpha"/>
    <property type="match status" value="1"/>
</dbReference>
<dbReference type="NCBIfam" id="NF005298">
    <property type="entry name" value="PRK06826.1"/>
    <property type="match status" value="1"/>
</dbReference>
<dbReference type="SMART" id="SM00481">
    <property type="entry name" value="POLIIIAc"/>
    <property type="match status" value="1"/>
</dbReference>
<dbReference type="CDD" id="cd04485">
    <property type="entry name" value="DnaE_OBF"/>
    <property type="match status" value="1"/>
</dbReference>
<dbReference type="InterPro" id="IPR040982">
    <property type="entry name" value="DNA_pol3_finger"/>
</dbReference>